<gene>
    <name evidence="8" type="ORF">IEO21_01545</name>
</gene>
<dbReference type="EMBL" id="JADOXO010000011">
    <property type="protein sequence ID" value="KAF9820331.1"/>
    <property type="molecule type" value="Genomic_DNA"/>
</dbReference>
<dbReference type="Proteomes" id="UP000639403">
    <property type="component" value="Unassembled WGS sequence"/>
</dbReference>
<dbReference type="PANTHER" id="PTHR47966">
    <property type="entry name" value="BETA-SITE APP-CLEAVING ENZYME, ISOFORM A-RELATED"/>
    <property type="match status" value="1"/>
</dbReference>
<dbReference type="Gene3D" id="2.40.70.10">
    <property type="entry name" value="Acid Proteases"/>
    <property type="match status" value="2"/>
</dbReference>
<dbReference type="InterPro" id="IPR001461">
    <property type="entry name" value="Aspartic_peptidase_A1"/>
</dbReference>
<dbReference type="InterPro" id="IPR033121">
    <property type="entry name" value="PEPTIDASE_A1"/>
</dbReference>
<dbReference type="InterPro" id="IPR001969">
    <property type="entry name" value="Aspartic_peptidase_AS"/>
</dbReference>
<feature type="domain" description="Peptidase A1" evidence="7">
    <location>
        <begin position="114"/>
        <end position="421"/>
    </location>
</feature>
<dbReference type="AlphaFoldDB" id="A0A8H7P9X8"/>
<keyword evidence="6" id="KW-0732">Signal</keyword>
<keyword evidence="2 5" id="KW-0064">Aspartyl protease</keyword>
<sequence>MFCKATLVAVALALISSASPVVQEEGHRVTSYKRSILTNPDGTFDHERAIHQAVRTHKSVLCRLKHRQNLVNLAANEGHEAFNEGAEIQPPRTYQVHEKRQKEPTIDEDNDLEWAGTISIGTPAQNFLIDFDTGSSDLWVPSINCTSSTCTKKNRYSAAKSSTDALKSGSFSIQYGDGSTVSGPLYTDTVNVAGIKVTNQYFSPVTTLSSSFASDPEDGILGLAFPSISNEKQSPYFNTAKTQGAVKSGVFGMKLASSGSELYLGGTDTSLYTGAIEYHAVTGSGFWQASGAKVYANNNLGGSGFQTVIDSGTTIMYGPPSAVKAFYAQVPGSQVYDSSNGFYSFPCNSVPKVAFNWGGKNWTVSAANFNLGKTSSTSNQCVGALAGENLGLGNNVWLLGDSFMKNVYSVFSFDKNSVGFATLS</sequence>
<feature type="active site" evidence="3">
    <location>
        <position position="310"/>
    </location>
</feature>
<reference evidence="8" key="1">
    <citation type="submission" date="2020-11" db="EMBL/GenBank/DDBJ databases">
        <authorList>
            <person name="Koelle M."/>
            <person name="Horta M.A.C."/>
            <person name="Nowrousian M."/>
            <person name="Ohm R.A."/>
            <person name="Benz P."/>
            <person name="Pilgard A."/>
        </authorList>
    </citation>
    <scope>NUCLEOTIDE SEQUENCE</scope>
    <source>
        <strain evidence="8">FPRL280</strain>
    </source>
</reference>
<comment type="similarity">
    <text evidence="1 5">Belongs to the peptidase A1 family.</text>
</comment>
<feature type="active site" evidence="3">
    <location>
        <position position="132"/>
    </location>
</feature>
<feature type="signal peptide" evidence="6">
    <location>
        <begin position="1"/>
        <end position="18"/>
    </location>
</feature>
<dbReference type="PROSITE" id="PS00141">
    <property type="entry name" value="ASP_PROTEASE"/>
    <property type="match status" value="1"/>
</dbReference>
<dbReference type="PANTHER" id="PTHR47966:SF51">
    <property type="entry name" value="BETA-SITE APP-CLEAVING ENZYME, ISOFORM A-RELATED"/>
    <property type="match status" value="1"/>
</dbReference>
<accession>A0A8H7P9X8</accession>
<protein>
    <recommendedName>
        <fullName evidence="7">Peptidase A1 domain-containing protein</fullName>
    </recommendedName>
</protein>
<evidence type="ECO:0000313" key="9">
    <source>
        <dbReference type="Proteomes" id="UP000639403"/>
    </source>
</evidence>
<reference evidence="8" key="2">
    <citation type="journal article" name="Front. Microbiol.">
        <title>Degradative Capacity of Two Strains of Rhodonia placenta: From Phenotype to Genotype.</title>
        <authorList>
            <person name="Kolle M."/>
            <person name="Horta M.A.C."/>
            <person name="Nowrousian M."/>
            <person name="Ohm R.A."/>
            <person name="Benz J.P."/>
            <person name="Pilgard A."/>
        </authorList>
    </citation>
    <scope>NUCLEOTIDE SEQUENCE</scope>
    <source>
        <strain evidence="8">FPRL280</strain>
    </source>
</reference>
<dbReference type="GO" id="GO:0004190">
    <property type="term" value="F:aspartic-type endopeptidase activity"/>
    <property type="evidence" value="ECO:0007669"/>
    <property type="project" value="UniProtKB-KW"/>
</dbReference>
<organism evidence="8 9">
    <name type="scientific">Rhodonia placenta</name>
    <dbReference type="NCBI Taxonomy" id="104341"/>
    <lineage>
        <taxon>Eukaryota</taxon>
        <taxon>Fungi</taxon>
        <taxon>Dikarya</taxon>
        <taxon>Basidiomycota</taxon>
        <taxon>Agaricomycotina</taxon>
        <taxon>Agaricomycetes</taxon>
        <taxon>Polyporales</taxon>
        <taxon>Adustoporiaceae</taxon>
        <taxon>Rhodonia</taxon>
    </lineage>
</organism>
<feature type="disulfide bond" evidence="4">
    <location>
        <begin position="145"/>
        <end position="150"/>
    </location>
</feature>
<dbReference type="PROSITE" id="PS51767">
    <property type="entry name" value="PEPTIDASE_A1"/>
    <property type="match status" value="1"/>
</dbReference>
<dbReference type="InterPro" id="IPR021109">
    <property type="entry name" value="Peptidase_aspartic_dom_sf"/>
</dbReference>
<evidence type="ECO:0000256" key="5">
    <source>
        <dbReference type="RuleBase" id="RU000454"/>
    </source>
</evidence>
<dbReference type="FunFam" id="2.40.70.10:FF:000008">
    <property type="entry name" value="Cathepsin D"/>
    <property type="match status" value="1"/>
</dbReference>
<evidence type="ECO:0000256" key="4">
    <source>
        <dbReference type="PIRSR" id="PIRSR601461-2"/>
    </source>
</evidence>
<name>A0A8H7P9X8_9APHY</name>
<keyword evidence="4" id="KW-1015">Disulfide bond</keyword>
<proteinExistence type="inferred from homology"/>
<evidence type="ECO:0000259" key="7">
    <source>
        <dbReference type="PROSITE" id="PS51767"/>
    </source>
</evidence>
<evidence type="ECO:0000313" key="8">
    <source>
        <dbReference type="EMBL" id="KAF9820331.1"/>
    </source>
</evidence>
<dbReference type="PRINTS" id="PR00792">
    <property type="entry name" value="PEPSIN"/>
</dbReference>
<dbReference type="GO" id="GO:0006508">
    <property type="term" value="P:proteolysis"/>
    <property type="evidence" value="ECO:0007669"/>
    <property type="project" value="UniProtKB-KW"/>
</dbReference>
<evidence type="ECO:0000256" key="2">
    <source>
        <dbReference type="ARBA" id="ARBA00022750"/>
    </source>
</evidence>
<evidence type="ECO:0000256" key="1">
    <source>
        <dbReference type="ARBA" id="ARBA00007447"/>
    </source>
</evidence>
<feature type="chain" id="PRO_5034263108" description="Peptidase A1 domain-containing protein" evidence="6">
    <location>
        <begin position="19"/>
        <end position="424"/>
    </location>
</feature>
<evidence type="ECO:0000256" key="6">
    <source>
        <dbReference type="SAM" id="SignalP"/>
    </source>
</evidence>
<comment type="caution">
    <text evidence="8">The sequence shown here is derived from an EMBL/GenBank/DDBJ whole genome shotgun (WGS) entry which is preliminary data.</text>
</comment>
<keyword evidence="5" id="KW-0378">Hydrolase</keyword>
<dbReference type="InterPro" id="IPR034164">
    <property type="entry name" value="Pepsin-like_dom"/>
</dbReference>
<keyword evidence="5" id="KW-0645">Protease</keyword>
<evidence type="ECO:0000256" key="3">
    <source>
        <dbReference type="PIRSR" id="PIRSR601461-1"/>
    </source>
</evidence>
<dbReference type="Pfam" id="PF00026">
    <property type="entry name" value="Asp"/>
    <property type="match status" value="1"/>
</dbReference>
<dbReference type="CDD" id="cd05471">
    <property type="entry name" value="pepsin_like"/>
    <property type="match status" value="1"/>
</dbReference>
<dbReference type="SUPFAM" id="SSF50630">
    <property type="entry name" value="Acid proteases"/>
    <property type="match status" value="1"/>
</dbReference>